<reference evidence="1 2" key="1">
    <citation type="submission" date="2023-11" db="EMBL/GenBank/DDBJ databases">
        <title>Detection of rare carbapenemases in Enterobacterales - comparison of two colorimetric and two CIM-based carbapenemase assays.</title>
        <authorList>
            <person name="Schaffarczyk L."/>
            <person name="Noster J."/>
            <person name="Stelzer Y."/>
            <person name="Sattler J."/>
            <person name="Gatermann S."/>
            <person name="Hamprecht A."/>
        </authorList>
    </citation>
    <scope>NUCLEOTIDE SEQUENCE [LARGE SCALE GENOMIC DNA]</scope>
    <source>
        <strain evidence="1 2">CIM-Carb-136</strain>
    </source>
</reference>
<proteinExistence type="predicted"/>
<evidence type="ECO:0000313" key="2">
    <source>
        <dbReference type="Proteomes" id="UP001275057"/>
    </source>
</evidence>
<gene>
    <name evidence="1" type="ORF">SJ435_22880</name>
</gene>
<protein>
    <recommendedName>
        <fullName evidence="3">Ead/Ea22-like family protein</fullName>
    </recommendedName>
</protein>
<name>A0ABD5IMA9_SERMA</name>
<comment type="caution">
    <text evidence="1">The sequence shown here is derived from an EMBL/GenBank/DDBJ whole genome shotgun (WGS) entry which is preliminary data.</text>
</comment>
<evidence type="ECO:0008006" key="3">
    <source>
        <dbReference type="Google" id="ProtNLM"/>
    </source>
</evidence>
<accession>A0ABD5IMA9</accession>
<evidence type="ECO:0000313" key="1">
    <source>
        <dbReference type="EMBL" id="MDX7085237.1"/>
    </source>
</evidence>
<organism evidence="1 2">
    <name type="scientific">Serratia marcescens</name>
    <dbReference type="NCBI Taxonomy" id="615"/>
    <lineage>
        <taxon>Bacteria</taxon>
        <taxon>Pseudomonadati</taxon>
        <taxon>Pseudomonadota</taxon>
        <taxon>Gammaproteobacteria</taxon>
        <taxon>Enterobacterales</taxon>
        <taxon>Yersiniaceae</taxon>
        <taxon>Serratia</taxon>
    </lineage>
</organism>
<dbReference type="AlphaFoldDB" id="A0ABD5IMA9"/>
<dbReference type="EMBL" id="JAXABG010000021">
    <property type="protein sequence ID" value="MDX7085237.1"/>
    <property type="molecule type" value="Genomic_DNA"/>
</dbReference>
<dbReference type="RefSeq" id="WP_319857778.1">
    <property type="nucleotide sequence ID" value="NZ_JAXABG010000021.1"/>
</dbReference>
<sequence>MNKKLSALSKPVTVDPVTVETVRERLSFLDDLNARGVGTAVRSQQFEIACLRELLAAEQHAAALLADDERLASDLVARNGEIEGLRERAAELEAKLATPVRLPNKNDDEFWFGSTFQVAKFDRAVERAISSAGFKFAGD</sequence>
<dbReference type="Proteomes" id="UP001275057">
    <property type="component" value="Unassembled WGS sequence"/>
</dbReference>